<dbReference type="EMBL" id="KN825043">
    <property type="protein sequence ID" value="KIK95405.1"/>
    <property type="molecule type" value="Genomic_DNA"/>
</dbReference>
<protein>
    <submittedName>
        <fullName evidence="2">Uncharacterized protein</fullName>
    </submittedName>
</protein>
<name>A0A0D0E932_9AGAM</name>
<gene>
    <name evidence="2" type="ORF">PAXRUDRAFT_827041</name>
</gene>
<feature type="region of interest" description="Disordered" evidence="1">
    <location>
        <begin position="39"/>
        <end position="58"/>
    </location>
</feature>
<dbReference type="InParanoid" id="A0A0D0E932"/>
<evidence type="ECO:0000256" key="1">
    <source>
        <dbReference type="SAM" id="MobiDB-lite"/>
    </source>
</evidence>
<dbReference type="AlphaFoldDB" id="A0A0D0E932"/>
<keyword evidence="3" id="KW-1185">Reference proteome</keyword>
<organism evidence="2 3">
    <name type="scientific">Paxillus rubicundulus Ve08.2h10</name>
    <dbReference type="NCBI Taxonomy" id="930991"/>
    <lineage>
        <taxon>Eukaryota</taxon>
        <taxon>Fungi</taxon>
        <taxon>Dikarya</taxon>
        <taxon>Basidiomycota</taxon>
        <taxon>Agaricomycotina</taxon>
        <taxon>Agaricomycetes</taxon>
        <taxon>Agaricomycetidae</taxon>
        <taxon>Boletales</taxon>
        <taxon>Paxilineae</taxon>
        <taxon>Paxillaceae</taxon>
        <taxon>Paxillus</taxon>
    </lineage>
</organism>
<accession>A0A0D0E932</accession>
<reference evidence="3" key="2">
    <citation type="submission" date="2015-01" db="EMBL/GenBank/DDBJ databases">
        <title>Evolutionary Origins and Diversification of the Mycorrhizal Mutualists.</title>
        <authorList>
            <consortium name="DOE Joint Genome Institute"/>
            <consortium name="Mycorrhizal Genomics Consortium"/>
            <person name="Kohler A."/>
            <person name="Kuo A."/>
            <person name="Nagy L.G."/>
            <person name="Floudas D."/>
            <person name="Copeland A."/>
            <person name="Barry K.W."/>
            <person name="Cichocki N."/>
            <person name="Veneault-Fourrey C."/>
            <person name="LaButti K."/>
            <person name="Lindquist E.A."/>
            <person name="Lipzen A."/>
            <person name="Lundell T."/>
            <person name="Morin E."/>
            <person name="Murat C."/>
            <person name="Riley R."/>
            <person name="Ohm R."/>
            <person name="Sun H."/>
            <person name="Tunlid A."/>
            <person name="Henrissat B."/>
            <person name="Grigoriev I.V."/>
            <person name="Hibbett D.S."/>
            <person name="Martin F."/>
        </authorList>
    </citation>
    <scope>NUCLEOTIDE SEQUENCE [LARGE SCALE GENOMIC DNA]</scope>
    <source>
        <strain evidence="3">Ve08.2h10</strain>
    </source>
</reference>
<reference evidence="2 3" key="1">
    <citation type="submission" date="2014-04" db="EMBL/GenBank/DDBJ databases">
        <authorList>
            <consortium name="DOE Joint Genome Institute"/>
            <person name="Kuo A."/>
            <person name="Kohler A."/>
            <person name="Jargeat P."/>
            <person name="Nagy L.G."/>
            <person name="Floudas D."/>
            <person name="Copeland A."/>
            <person name="Barry K.W."/>
            <person name="Cichocki N."/>
            <person name="Veneault-Fourrey C."/>
            <person name="LaButti K."/>
            <person name="Lindquist E.A."/>
            <person name="Lipzen A."/>
            <person name="Lundell T."/>
            <person name="Morin E."/>
            <person name="Murat C."/>
            <person name="Sun H."/>
            <person name="Tunlid A."/>
            <person name="Henrissat B."/>
            <person name="Grigoriev I.V."/>
            <person name="Hibbett D.S."/>
            <person name="Martin F."/>
            <person name="Nordberg H.P."/>
            <person name="Cantor M.N."/>
            <person name="Hua S.X."/>
        </authorList>
    </citation>
    <scope>NUCLEOTIDE SEQUENCE [LARGE SCALE GENOMIC DNA]</scope>
    <source>
        <strain evidence="2 3">Ve08.2h10</strain>
    </source>
</reference>
<evidence type="ECO:0000313" key="2">
    <source>
        <dbReference type="EMBL" id="KIK95405.1"/>
    </source>
</evidence>
<proteinExistence type="predicted"/>
<dbReference type="HOGENOM" id="CLU_2979744_0_0_1"/>
<dbReference type="Proteomes" id="UP000054538">
    <property type="component" value="Unassembled WGS sequence"/>
</dbReference>
<sequence>MGLHPSIRKDFRVHARRERELDSVFFGRDPRDLIMRRTTSSGTSSAFQNTRFSSCGSV</sequence>
<evidence type="ECO:0000313" key="3">
    <source>
        <dbReference type="Proteomes" id="UP000054538"/>
    </source>
</evidence>